<dbReference type="InterPro" id="IPR039303">
    <property type="entry name" value="CCDC50"/>
</dbReference>
<sequence length="516" mass="59801">MTDTFPKHGRVTEVCKEWRVHEDNALAQHLQSQEINEHYKGNRYRNQTVREDFPTALSEQNKEKENAERQAALYHQMINEQEEADARVARELAEKMRAEVEMEQRRQAEENERMARKLQKELFADKRYEGMPQAIAIPPNVFPKKSNIQNYSPTIAENASISPTSPTARLNYVSLDLSNPPVKSSQPRSPSSKTQYTQVLPQQANYDLSGYNEQHHHYDHINLQSHTPEKKQAPPVDYNRQKSAGKLPGHASPPLYVNAEPVERHPIRTVSPDHYENIAVPSRPAAHHSKAIPSEIPPMRPERTDKQHDILQLTDAFKRMKNQSDSTTRQFEKLSLETYDLIVGNRDDQCDGAKGGEEIDGNMRDRHRSQINNGNLDRIKTMQELGVPPDEIIEIDRRITQQERDEELARLLQQQENKTMTFEEQDRLVAMEAQDKELARMLQERERAKAKRAKERARQKKLQQKQEELENATSSHSRNQQVEVQHHLQVVRALRNNEHDAKTTPSVYKRAYLSVT</sequence>
<dbReference type="AlphaFoldDB" id="A0A9Q0S6V2"/>
<proteinExistence type="predicted"/>
<comment type="caution">
    <text evidence="5">The sequence shown here is derived from an EMBL/GenBank/DDBJ whole genome shotgun (WGS) entry which is preliminary data.</text>
</comment>
<evidence type="ECO:0000313" key="5">
    <source>
        <dbReference type="EMBL" id="KAJ6645680.1"/>
    </source>
</evidence>
<gene>
    <name evidence="5" type="primary">Ccdc50</name>
    <name evidence="5" type="ORF">Bhyg_00888</name>
</gene>
<keyword evidence="6" id="KW-1185">Reference proteome</keyword>
<dbReference type="OrthoDB" id="9994767at2759"/>
<evidence type="ECO:0000259" key="4">
    <source>
        <dbReference type="Pfam" id="PF15295"/>
    </source>
</evidence>
<feature type="coiled-coil region" evidence="2">
    <location>
        <begin position="57"/>
        <end position="121"/>
    </location>
</feature>
<feature type="region of interest" description="Disordered" evidence="3">
    <location>
        <begin position="225"/>
        <end position="255"/>
    </location>
</feature>
<feature type="compositionally biased region" description="Basic residues" evidence="3">
    <location>
        <begin position="448"/>
        <end position="463"/>
    </location>
</feature>
<dbReference type="EMBL" id="WJQU01000001">
    <property type="protein sequence ID" value="KAJ6645680.1"/>
    <property type="molecule type" value="Genomic_DNA"/>
</dbReference>
<keyword evidence="1 2" id="KW-0175">Coiled coil</keyword>
<protein>
    <submittedName>
        <fullName evidence="5">Coiled-coil domain-containing protein 50</fullName>
    </submittedName>
</protein>
<feature type="region of interest" description="Disordered" evidence="3">
    <location>
        <begin position="176"/>
        <end position="197"/>
    </location>
</feature>
<dbReference type="InterPro" id="IPR029311">
    <property type="entry name" value="CCDC50_N"/>
</dbReference>
<dbReference type="PANTHER" id="PTHR22115">
    <property type="entry name" value="C3ORF6 PROTEIN-RELATED"/>
    <property type="match status" value="1"/>
</dbReference>
<organism evidence="5 6">
    <name type="scientific">Pseudolycoriella hygida</name>
    <dbReference type="NCBI Taxonomy" id="35572"/>
    <lineage>
        <taxon>Eukaryota</taxon>
        <taxon>Metazoa</taxon>
        <taxon>Ecdysozoa</taxon>
        <taxon>Arthropoda</taxon>
        <taxon>Hexapoda</taxon>
        <taxon>Insecta</taxon>
        <taxon>Pterygota</taxon>
        <taxon>Neoptera</taxon>
        <taxon>Endopterygota</taxon>
        <taxon>Diptera</taxon>
        <taxon>Nematocera</taxon>
        <taxon>Sciaroidea</taxon>
        <taxon>Sciaridae</taxon>
        <taxon>Pseudolycoriella</taxon>
    </lineage>
</organism>
<evidence type="ECO:0000256" key="3">
    <source>
        <dbReference type="SAM" id="MobiDB-lite"/>
    </source>
</evidence>
<accession>A0A9Q0S6V2</accession>
<feature type="region of interest" description="Disordered" evidence="3">
    <location>
        <begin position="446"/>
        <end position="483"/>
    </location>
</feature>
<feature type="region of interest" description="Disordered" evidence="3">
    <location>
        <begin position="283"/>
        <end position="304"/>
    </location>
</feature>
<evidence type="ECO:0000313" key="6">
    <source>
        <dbReference type="Proteomes" id="UP001151699"/>
    </source>
</evidence>
<dbReference type="Proteomes" id="UP001151699">
    <property type="component" value="Chromosome A"/>
</dbReference>
<reference evidence="5" key="1">
    <citation type="submission" date="2022-07" db="EMBL/GenBank/DDBJ databases">
        <authorList>
            <person name="Trinca V."/>
            <person name="Uliana J.V.C."/>
            <person name="Torres T.T."/>
            <person name="Ward R.J."/>
            <person name="Monesi N."/>
        </authorList>
    </citation>
    <scope>NUCLEOTIDE SEQUENCE</scope>
    <source>
        <strain evidence="5">HSMRA1968</strain>
        <tissue evidence="5">Whole embryos</tissue>
    </source>
</reference>
<evidence type="ECO:0000256" key="2">
    <source>
        <dbReference type="SAM" id="Coils"/>
    </source>
</evidence>
<feature type="domain" description="Coiled-coil" evidence="4">
    <location>
        <begin position="10"/>
        <end position="121"/>
    </location>
</feature>
<dbReference type="PANTHER" id="PTHR22115:SF4">
    <property type="entry name" value="COILED-COIL DOMAIN-CONTAINING PROTEIN"/>
    <property type="match status" value="1"/>
</dbReference>
<dbReference type="Pfam" id="PF15295">
    <property type="entry name" value="CCDC50_N"/>
    <property type="match status" value="1"/>
</dbReference>
<name>A0A9Q0S6V2_9DIPT</name>
<evidence type="ECO:0000256" key="1">
    <source>
        <dbReference type="ARBA" id="ARBA00023054"/>
    </source>
</evidence>
<feature type="compositionally biased region" description="Polar residues" evidence="3">
    <location>
        <begin position="181"/>
        <end position="197"/>
    </location>
</feature>